<sequence length="95" mass="11182">MASRKRLKKDIDYLSFEVISDCYNYNYLHPENKDQVMEIVKDTIVSRNNLIARVNHPDGKDNTKIVKAYYKAVYTDLFKNVDESFTKLSDLIKTK</sequence>
<name>A0A1Y1CPA0_9BACT</name>
<keyword evidence="2" id="KW-1185">Reference proteome</keyword>
<evidence type="ECO:0000313" key="1">
    <source>
        <dbReference type="EMBL" id="BAX82289.1"/>
    </source>
</evidence>
<protein>
    <submittedName>
        <fullName evidence="1">Uncharacterized protein</fullName>
    </submittedName>
</protein>
<reference evidence="2" key="2">
    <citation type="journal article" date="2020" name="Antonie Van Leeuwenhoek">
        <title>Labilibaculum antarcticum sp. nov., a novel facultative anaerobic, psychrotorelant bacterium isolated from marine sediment of Antarctica.</title>
        <authorList>
            <person name="Watanabe M."/>
            <person name="Kojima H."/>
            <person name="Fukui M."/>
        </authorList>
    </citation>
    <scope>NUCLEOTIDE SEQUENCE [LARGE SCALE GENOMIC DNA]</scope>
    <source>
        <strain evidence="2">SPP2</strain>
    </source>
</reference>
<dbReference type="KEGG" id="mbas:ALGA_3997"/>
<gene>
    <name evidence="1" type="ORF">ALGA_3997</name>
</gene>
<reference evidence="1 2" key="1">
    <citation type="journal article" date="2018" name="Mar. Genomics">
        <title>Complete genome sequence of Marinifilaceae bacterium strain SPP2, isolated from the Antarctic marine sediment.</title>
        <authorList>
            <person name="Watanabe M."/>
            <person name="Kojima H."/>
            <person name="Fukui M."/>
        </authorList>
    </citation>
    <scope>NUCLEOTIDE SEQUENCE [LARGE SCALE GENOMIC DNA]</scope>
    <source>
        <strain evidence="1 2">SPP2</strain>
    </source>
</reference>
<dbReference type="OrthoDB" id="1121857at2"/>
<evidence type="ECO:0000313" key="2">
    <source>
        <dbReference type="Proteomes" id="UP000218267"/>
    </source>
</evidence>
<accession>A0A1Y1CPA0</accession>
<organism evidence="1 2">
    <name type="scientific">Labilibaculum antarcticum</name>
    <dbReference type="NCBI Taxonomy" id="1717717"/>
    <lineage>
        <taxon>Bacteria</taxon>
        <taxon>Pseudomonadati</taxon>
        <taxon>Bacteroidota</taxon>
        <taxon>Bacteroidia</taxon>
        <taxon>Marinilabiliales</taxon>
        <taxon>Marinifilaceae</taxon>
        <taxon>Labilibaculum</taxon>
    </lineage>
</organism>
<dbReference type="EMBL" id="AP018042">
    <property type="protein sequence ID" value="BAX82289.1"/>
    <property type="molecule type" value="Genomic_DNA"/>
</dbReference>
<dbReference type="Proteomes" id="UP000218267">
    <property type="component" value="Chromosome"/>
</dbReference>
<dbReference type="RefSeq" id="WP_096432464.1">
    <property type="nucleotide sequence ID" value="NZ_AP018042.1"/>
</dbReference>
<dbReference type="AlphaFoldDB" id="A0A1Y1CPA0"/>
<proteinExistence type="predicted"/>